<dbReference type="AlphaFoldDB" id="A0A0G0Z438"/>
<gene>
    <name evidence="1" type="ORF">UV02_C0002G0008</name>
</gene>
<sequence>MVDKIAGILLFIITVILAVIFSSCTKNPADIGQAAQVLPVAFSSDQDSTQIDVFPLNGNSVDLSRPATSPFYPPAAVALPVGQYVAMAERKGFWSQTKAFVVAPGFPTSVDFRLVQKNKPLPENDLLLFVTFTGATPDSCVIMEWQGEWVTIQRPQVISQTLQIPVAKNCLYYIFAYKFSAPYSQTVFVGEQNVSIDIYLPAEIIRLVFGSSLPATCVLRPVGADTGEVFELGNAVVEKKIERDGLYWASFSAADGKHTAPSQLILADREQVIQPEWQALPQPPDTVQVTVTVRDTVTLRETVTVTVHDTTVVSSPPDTIRLTVVRWDTLRLNDTTYVVIRDTTVLNDTLVVVRWDTLTVTKHDTVFITVRDTVVVRDSVIVYKNFYRTRLLSADLDGEVWVGTKPWNKKISRRFNTLFAGEIFVWGREIRGQNKKDPVQTCESFLCTIRRMDTSEVIGQMESPDTGEGETTRLTARSFVPVPEGTVIEVVWESTSPNMPDPRNYDSVHLPEVVVQNFDPKL</sequence>
<name>A0A0G0Z438_9BACT</name>
<protein>
    <submittedName>
        <fullName evidence="1">Uncharacterized protein</fullName>
    </submittedName>
</protein>
<organism evidence="1 2">
    <name type="scientific">Candidatus Kuenenbacteria bacterium GW2011_GWA2_42_15</name>
    <dbReference type="NCBI Taxonomy" id="1618677"/>
    <lineage>
        <taxon>Bacteria</taxon>
        <taxon>Candidatus Kueneniibacteriota</taxon>
    </lineage>
</organism>
<evidence type="ECO:0000313" key="1">
    <source>
        <dbReference type="EMBL" id="KKS43507.1"/>
    </source>
</evidence>
<reference evidence="1 2" key="1">
    <citation type="journal article" date="2015" name="Nature">
        <title>rRNA introns, odd ribosomes, and small enigmatic genomes across a large radiation of phyla.</title>
        <authorList>
            <person name="Brown C.T."/>
            <person name="Hug L.A."/>
            <person name="Thomas B.C."/>
            <person name="Sharon I."/>
            <person name="Castelle C.J."/>
            <person name="Singh A."/>
            <person name="Wilkins M.J."/>
            <person name="Williams K.H."/>
            <person name="Banfield J.F."/>
        </authorList>
    </citation>
    <scope>NUCLEOTIDE SEQUENCE [LARGE SCALE GENOMIC DNA]</scope>
</reference>
<proteinExistence type="predicted"/>
<evidence type="ECO:0000313" key="2">
    <source>
        <dbReference type="Proteomes" id="UP000034516"/>
    </source>
</evidence>
<dbReference type="PROSITE" id="PS51257">
    <property type="entry name" value="PROKAR_LIPOPROTEIN"/>
    <property type="match status" value="1"/>
</dbReference>
<dbReference type="Proteomes" id="UP000034516">
    <property type="component" value="Unassembled WGS sequence"/>
</dbReference>
<comment type="caution">
    <text evidence="1">The sequence shown here is derived from an EMBL/GenBank/DDBJ whole genome shotgun (WGS) entry which is preliminary data.</text>
</comment>
<dbReference type="EMBL" id="LCCW01000002">
    <property type="protein sequence ID" value="KKS43507.1"/>
    <property type="molecule type" value="Genomic_DNA"/>
</dbReference>
<accession>A0A0G0Z438</accession>